<keyword evidence="5" id="KW-1185">Reference proteome</keyword>
<accession>A0ABS6ABN6</accession>
<evidence type="ECO:0000256" key="2">
    <source>
        <dbReference type="ARBA" id="ARBA00023002"/>
    </source>
</evidence>
<feature type="domain" description="Nitroreductase" evidence="3">
    <location>
        <begin position="22"/>
        <end position="224"/>
    </location>
</feature>
<sequence>MNAKVDELSLPEIDVEEFRKVVRSRRSVRRFTDEPIPDAVLEDCLELATLAPNSSNLQPWEFYVVKTPELRGKLAEACLGQNAATTAPVLIAIVARPDTWRRHAQLALDEWPKDEKLPPIVEKYYKKIAPLHYNQGPFGLLGAAKKTAGLAVGLARPVPRGPYSVNEMKVWATKSTALAAQNLMLALRAHGYDSCPMEGMDECRVKKLLNLPSKGLVTMVLAAGRRAENGVYNSQYRFDQKTLVHYL</sequence>
<gene>
    <name evidence="4" type="ORF">KO508_15695</name>
</gene>
<evidence type="ECO:0000313" key="4">
    <source>
        <dbReference type="EMBL" id="MBU2875446.1"/>
    </source>
</evidence>
<dbReference type="RefSeq" id="WP_216009233.1">
    <property type="nucleotide sequence ID" value="NZ_JAHKPV010000021.1"/>
</dbReference>
<reference evidence="4 5" key="1">
    <citation type="submission" date="2021-05" db="EMBL/GenBank/DDBJ databases">
        <title>Draft genomes of bacteria isolated from model marine particles.</title>
        <authorList>
            <person name="Datta M.S."/>
            <person name="Schwartzman J.A."/>
            <person name="Enke T.N."/>
            <person name="Saavedra J."/>
            <person name="Cermak N."/>
            <person name="Cordero O.X."/>
        </authorList>
    </citation>
    <scope>NUCLEOTIDE SEQUENCE [LARGE SCALE GENOMIC DNA]</scope>
    <source>
        <strain evidence="4 5">D2M19</strain>
    </source>
</reference>
<comment type="similarity">
    <text evidence="1">Belongs to the nitroreductase family.</text>
</comment>
<organism evidence="4 5">
    <name type="scientific">Marinobacter salexigens</name>
    <dbReference type="NCBI Taxonomy" id="1925763"/>
    <lineage>
        <taxon>Bacteria</taxon>
        <taxon>Pseudomonadati</taxon>
        <taxon>Pseudomonadota</taxon>
        <taxon>Gammaproteobacteria</taxon>
        <taxon>Pseudomonadales</taxon>
        <taxon>Marinobacteraceae</taxon>
        <taxon>Marinobacter</taxon>
    </lineage>
</organism>
<dbReference type="PANTHER" id="PTHR43673:SF10">
    <property type="entry name" value="NADH DEHYDROGENASE_NAD(P)H NITROREDUCTASE XCC3605-RELATED"/>
    <property type="match status" value="1"/>
</dbReference>
<evidence type="ECO:0000256" key="1">
    <source>
        <dbReference type="ARBA" id="ARBA00007118"/>
    </source>
</evidence>
<name>A0ABS6ABN6_9GAMM</name>
<proteinExistence type="inferred from homology"/>
<comment type="caution">
    <text evidence="4">The sequence shown here is derived from an EMBL/GenBank/DDBJ whole genome shotgun (WGS) entry which is preliminary data.</text>
</comment>
<keyword evidence="2" id="KW-0560">Oxidoreductase</keyword>
<evidence type="ECO:0000259" key="3">
    <source>
        <dbReference type="Pfam" id="PF00881"/>
    </source>
</evidence>
<protein>
    <submittedName>
        <fullName evidence="4">Nitroreductase family protein</fullName>
    </submittedName>
</protein>
<evidence type="ECO:0000313" key="5">
    <source>
        <dbReference type="Proteomes" id="UP000753376"/>
    </source>
</evidence>
<dbReference type="PANTHER" id="PTHR43673">
    <property type="entry name" value="NAD(P)H NITROREDUCTASE YDGI-RELATED"/>
    <property type="match status" value="1"/>
</dbReference>
<dbReference type="Proteomes" id="UP000753376">
    <property type="component" value="Unassembled WGS sequence"/>
</dbReference>
<dbReference type="Pfam" id="PF00881">
    <property type="entry name" value="Nitroreductase"/>
    <property type="match status" value="1"/>
</dbReference>
<dbReference type="InterPro" id="IPR029479">
    <property type="entry name" value="Nitroreductase"/>
</dbReference>
<dbReference type="EMBL" id="JAHKPV010000021">
    <property type="protein sequence ID" value="MBU2875446.1"/>
    <property type="molecule type" value="Genomic_DNA"/>
</dbReference>